<keyword evidence="3" id="KW-1185">Reference proteome</keyword>
<dbReference type="EMBL" id="JAAVJI010000003">
    <property type="protein sequence ID" value="NJP00754.1"/>
    <property type="molecule type" value="Genomic_DNA"/>
</dbReference>
<feature type="region of interest" description="Disordered" evidence="1">
    <location>
        <begin position="433"/>
        <end position="458"/>
    </location>
</feature>
<sequence>MRIPSLPGFSHATPAAEPAHELATRGTAAPRANDTVVAHAPRQAVRDGKLAKLSPQERRAASLAKKGPVNVQLQGFQDGLNKWDDDHPLDLGKVTQALRLVAEGHDEKLGIGERNRKYSQARTLMREGCGIDQATYNKAKHAIGMQGLADVYDSAFTTLAIAPALAAAAGPGADALGPGAAKAIKYAALWALTPFSNGAGQIVVDGYQDMVAKFNGIPAFAGDIAGTKKLNVIRQHIGEALKEAATHQAAYEAPGATPQARRQALDKLEACGQKLDTLHNEYRKRVALGQANFVKYQSQIGYKAVTTPAVVAAGVFGGPFASFGAVTAQQALQAPFGYMDEIMLKDHMMRANTKYADVLTDAAKAAGKTRTDRDLQQADLDPAKVRSLWTHPKEIVTANINAVVADELASRLAALDELDAKIEKTSNTVSLADKVRGKQSARRGPPGSAAAESPALRDLKTKRAHQQAELNNLKTDIVRFKGGQWSELHSGGTIAAMLLSSKEHFMLLTKSKFRRPGEYAAQVLDRHGGLSLPRTVFAAFEDGFNVGPAHPGPGESASAPDGGDAQGTDAEAAAPAVGVTGSSPAAAAMVQTGVLTGNAYANPVTKFTKQRVTRRQLLPKKEEGAALREKKTLTGRTPLKPDLRLQPTIQLSDGQTIDLRETRAWYMQTHSASRAFMEALGETSKSFGTHMKAAVTLPVRSTRASLADGQAKTESARLQTTVSQERYALDLEELQNEARQAAAAPTPTVGDGLPNNGLDELADAIDQIGR</sequence>
<evidence type="ECO:0000313" key="2">
    <source>
        <dbReference type="EMBL" id="NJP00754.1"/>
    </source>
</evidence>
<feature type="region of interest" description="Disordered" evidence="1">
    <location>
        <begin position="1"/>
        <end position="32"/>
    </location>
</feature>
<organism evidence="2 3">
    <name type="scientific">Pseudomonas quercus</name>
    <dbReference type="NCBI Taxonomy" id="2722792"/>
    <lineage>
        <taxon>Bacteria</taxon>
        <taxon>Pseudomonadati</taxon>
        <taxon>Pseudomonadota</taxon>
        <taxon>Gammaproteobacteria</taxon>
        <taxon>Pseudomonadales</taxon>
        <taxon>Pseudomonadaceae</taxon>
        <taxon>Pseudomonas</taxon>
    </lineage>
</organism>
<comment type="caution">
    <text evidence="2">The sequence shown here is derived from an EMBL/GenBank/DDBJ whole genome shotgun (WGS) entry which is preliminary data.</text>
</comment>
<protein>
    <recommendedName>
        <fullName evidence="4">Type III effector protein</fullName>
    </recommendedName>
</protein>
<dbReference type="RefSeq" id="WP_168083173.1">
    <property type="nucleotide sequence ID" value="NZ_JAAVJI010000003.1"/>
</dbReference>
<feature type="compositionally biased region" description="Low complexity" evidence="1">
    <location>
        <begin position="444"/>
        <end position="454"/>
    </location>
</feature>
<accession>A0ABX0YEW3</accession>
<dbReference type="Proteomes" id="UP000746535">
    <property type="component" value="Unassembled WGS sequence"/>
</dbReference>
<evidence type="ECO:0000313" key="3">
    <source>
        <dbReference type="Proteomes" id="UP000746535"/>
    </source>
</evidence>
<feature type="region of interest" description="Disordered" evidence="1">
    <location>
        <begin position="546"/>
        <end position="571"/>
    </location>
</feature>
<name>A0ABX0YEW3_9PSED</name>
<evidence type="ECO:0008006" key="4">
    <source>
        <dbReference type="Google" id="ProtNLM"/>
    </source>
</evidence>
<feature type="region of interest" description="Disordered" evidence="1">
    <location>
        <begin position="738"/>
        <end position="770"/>
    </location>
</feature>
<gene>
    <name evidence="2" type="ORF">HBH25_07755</name>
</gene>
<evidence type="ECO:0000256" key="1">
    <source>
        <dbReference type="SAM" id="MobiDB-lite"/>
    </source>
</evidence>
<proteinExistence type="predicted"/>
<reference evidence="2 3" key="1">
    <citation type="submission" date="2020-03" db="EMBL/GenBank/DDBJ databases">
        <authorList>
            <person name="Wang L."/>
            <person name="He N."/>
            <person name="Li Y."/>
            <person name="Fang Y."/>
            <person name="Zhang F."/>
        </authorList>
    </citation>
    <scope>NUCLEOTIDE SEQUENCE [LARGE SCALE GENOMIC DNA]</scope>
    <source>
        <strain evidence="3">hsmgli-8</strain>
    </source>
</reference>